<gene>
    <name evidence="2" type="ORF">IC602_05205</name>
</gene>
<reference evidence="2 3" key="1">
    <citation type="submission" date="2020-09" db="EMBL/GenBank/DDBJ databases">
        <title>Draft Genome Sequences of Oil-Oxidizing Bacteria Halomonas titanicae, Marinobacter lutaoensis, and Virgibacillus halodenitrificans Isolated from Highly Saline Environments.</title>
        <authorList>
            <person name="Grouzdev D.S."/>
            <person name="Sokolova D.S."/>
            <person name="Semenova E.M."/>
            <person name="Borzenkov I.A."/>
            <person name="Bidzhieva S.K."/>
            <person name="Poltaraus A.B."/>
            <person name="Nazina T.N."/>
        </authorList>
    </citation>
    <scope>NUCLEOTIDE SEQUENCE [LARGE SCALE GENOMIC DNA]</scope>
    <source>
        <strain evidence="2 3">VKM B-3472D</strain>
    </source>
</reference>
<feature type="signal peptide" evidence="1">
    <location>
        <begin position="1"/>
        <end position="24"/>
    </location>
</feature>
<evidence type="ECO:0000313" key="3">
    <source>
        <dbReference type="Proteomes" id="UP000621631"/>
    </source>
</evidence>
<dbReference type="EMBL" id="JACWEZ010000002">
    <property type="protein sequence ID" value="MBD1221997.1"/>
    <property type="molecule type" value="Genomic_DNA"/>
</dbReference>
<organism evidence="2 3">
    <name type="scientific">Virgibacillus halodenitrificans</name>
    <name type="common">Bacillus halodenitrificans</name>
    <dbReference type="NCBI Taxonomy" id="1482"/>
    <lineage>
        <taxon>Bacteria</taxon>
        <taxon>Bacillati</taxon>
        <taxon>Bacillota</taxon>
        <taxon>Bacilli</taxon>
        <taxon>Bacillales</taxon>
        <taxon>Bacillaceae</taxon>
        <taxon>Virgibacillus</taxon>
    </lineage>
</organism>
<evidence type="ECO:0000256" key="1">
    <source>
        <dbReference type="SAM" id="SignalP"/>
    </source>
</evidence>
<evidence type="ECO:0000313" key="2">
    <source>
        <dbReference type="EMBL" id="MBD1221997.1"/>
    </source>
</evidence>
<keyword evidence="1" id="KW-0732">Signal</keyword>
<comment type="caution">
    <text evidence="2">The sequence shown here is derived from an EMBL/GenBank/DDBJ whole genome shotgun (WGS) entry which is preliminary data.</text>
</comment>
<dbReference type="Proteomes" id="UP000621631">
    <property type="component" value="Unassembled WGS sequence"/>
</dbReference>
<dbReference type="InterPro" id="IPR036075">
    <property type="entry name" value="ARMT-1-like_metal-bd_sf"/>
</dbReference>
<dbReference type="SUPFAM" id="SSF111321">
    <property type="entry name" value="AF1104-like"/>
    <property type="match status" value="1"/>
</dbReference>
<keyword evidence="3" id="KW-1185">Reference proteome</keyword>
<name>A0ABR7VJA1_VIRHA</name>
<dbReference type="PROSITE" id="PS51257">
    <property type="entry name" value="PROKAR_LIPOPROTEIN"/>
    <property type="match status" value="1"/>
</dbReference>
<dbReference type="RefSeq" id="WP_189777403.1">
    <property type="nucleotide sequence ID" value="NZ_JACWEZ010000002.1"/>
</dbReference>
<protein>
    <recommendedName>
        <fullName evidence="4">DUF5104 domain-containing protein</fullName>
    </recommendedName>
</protein>
<proteinExistence type="predicted"/>
<sequence length="218" mass="24867">MRFIVNKLLLIGSLGLMLGACSTATDTEGRSGNAPEETTVAAINETEEPEERSIVANEITKTFYPEVTKLRSLTEKDLEWYDIIMTRLNAIDDYSGDRETVYEIAEENNEDPEDLWFRWLEIVEAKWHGDIGDYAVLGEDLDKLFSEIIEKNIVGEDVERIDGRYKLPDDEENLTTSGNWNLDVDGESYEIGFVIEHKDDFNIAELIELSIDGENIDF</sequence>
<feature type="chain" id="PRO_5045953070" description="DUF5104 domain-containing protein" evidence="1">
    <location>
        <begin position="25"/>
        <end position="218"/>
    </location>
</feature>
<accession>A0ABR7VJA1</accession>
<evidence type="ECO:0008006" key="4">
    <source>
        <dbReference type="Google" id="ProtNLM"/>
    </source>
</evidence>